<feature type="non-terminal residue" evidence="2">
    <location>
        <position position="1"/>
    </location>
</feature>
<gene>
    <name evidence="2" type="ORF">OCBIM_22037477mg</name>
</gene>
<accession>A0A0L8GA39</accession>
<reference evidence="2" key="1">
    <citation type="submission" date="2015-07" db="EMBL/GenBank/DDBJ databases">
        <title>MeaNS - Measles Nucleotide Surveillance Program.</title>
        <authorList>
            <person name="Tran T."/>
            <person name="Druce J."/>
        </authorList>
    </citation>
    <scope>NUCLEOTIDE SEQUENCE</scope>
    <source>
        <strain evidence="2">UCB-OBI-ISO-001</strain>
        <tissue evidence="2">Gonad</tissue>
    </source>
</reference>
<protein>
    <submittedName>
        <fullName evidence="2">Uncharacterized protein</fullName>
    </submittedName>
</protein>
<dbReference type="EMBL" id="KQ423042">
    <property type="protein sequence ID" value="KOF73709.1"/>
    <property type="molecule type" value="Genomic_DNA"/>
</dbReference>
<dbReference type="AlphaFoldDB" id="A0A0L8GA39"/>
<evidence type="ECO:0000256" key="1">
    <source>
        <dbReference type="SAM" id="MobiDB-lite"/>
    </source>
</evidence>
<evidence type="ECO:0000313" key="2">
    <source>
        <dbReference type="EMBL" id="KOF73709.1"/>
    </source>
</evidence>
<sequence>ERSGESKTTKTKKKSTKKTQKLSRCGQDSNLRGYNPLDFKSNALTTRPPQQLKACPTNV</sequence>
<proteinExistence type="predicted"/>
<feature type="region of interest" description="Disordered" evidence="1">
    <location>
        <begin position="1"/>
        <end position="59"/>
    </location>
</feature>
<organism evidence="2">
    <name type="scientific">Octopus bimaculoides</name>
    <name type="common">California two-spotted octopus</name>
    <dbReference type="NCBI Taxonomy" id="37653"/>
    <lineage>
        <taxon>Eukaryota</taxon>
        <taxon>Metazoa</taxon>
        <taxon>Spiralia</taxon>
        <taxon>Lophotrochozoa</taxon>
        <taxon>Mollusca</taxon>
        <taxon>Cephalopoda</taxon>
        <taxon>Coleoidea</taxon>
        <taxon>Octopodiformes</taxon>
        <taxon>Octopoda</taxon>
        <taxon>Incirrata</taxon>
        <taxon>Octopodidae</taxon>
        <taxon>Octopus</taxon>
    </lineage>
</organism>
<feature type="compositionally biased region" description="Basic residues" evidence="1">
    <location>
        <begin position="9"/>
        <end position="21"/>
    </location>
</feature>
<name>A0A0L8GA39_OCTBM</name>